<evidence type="ECO:0000313" key="3">
    <source>
        <dbReference type="Proteomes" id="UP000565089"/>
    </source>
</evidence>
<gene>
    <name evidence="2" type="ORF">BJ965_003312</name>
</gene>
<evidence type="ECO:0000313" key="2">
    <source>
        <dbReference type="EMBL" id="MBB4713430.1"/>
    </source>
</evidence>
<comment type="caution">
    <text evidence="2">The sequence shown here is derived from an EMBL/GenBank/DDBJ whole genome shotgun (WGS) entry which is preliminary data.</text>
</comment>
<reference evidence="2 3" key="1">
    <citation type="submission" date="2020-08" db="EMBL/GenBank/DDBJ databases">
        <title>Sequencing the genomes of 1000 actinobacteria strains.</title>
        <authorList>
            <person name="Klenk H.-P."/>
        </authorList>
    </citation>
    <scope>NUCLEOTIDE SEQUENCE [LARGE SCALE GENOMIC DNA]</scope>
    <source>
        <strain evidence="2 3">DSM 40483</strain>
    </source>
</reference>
<evidence type="ECO:0000256" key="1">
    <source>
        <dbReference type="SAM" id="MobiDB-lite"/>
    </source>
</evidence>
<dbReference type="AlphaFoldDB" id="A0A7W7DP79"/>
<feature type="region of interest" description="Disordered" evidence="1">
    <location>
        <begin position="1"/>
        <end position="49"/>
    </location>
</feature>
<sequence>MRGELDGVPADRARRARHRQRTARRGLQPVQDAAKAPARLDGGRLVLVP</sequence>
<keyword evidence="3" id="KW-1185">Reference proteome</keyword>
<dbReference type="GeneID" id="95795286"/>
<accession>A0A7W7DP79</accession>
<protein>
    <submittedName>
        <fullName evidence="2">Uncharacterized protein</fullName>
    </submittedName>
</protein>
<dbReference type="RefSeq" id="WP_184909360.1">
    <property type="nucleotide sequence ID" value="NZ_JACHMS010000001.1"/>
</dbReference>
<name>A0A7W7DP79_9ACTN</name>
<feature type="compositionally biased region" description="Basic residues" evidence="1">
    <location>
        <begin position="14"/>
        <end position="24"/>
    </location>
</feature>
<proteinExistence type="predicted"/>
<dbReference type="Proteomes" id="UP000565089">
    <property type="component" value="Unassembled WGS sequence"/>
</dbReference>
<dbReference type="EMBL" id="JACHMS010000001">
    <property type="protein sequence ID" value="MBB4713430.1"/>
    <property type="molecule type" value="Genomic_DNA"/>
</dbReference>
<organism evidence="2 3">
    <name type="scientific">Streptomyces luteogriseus</name>
    <dbReference type="NCBI Taxonomy" id="68233"/>
    <lineage>
        <taxon>Bacteria</taxon>
        <taxon>Bacillati</taxon>
        <taxon>Actinomycetota</taxon>
        <taxon>Actinomycetes</taxon>
        <taxon>Kitasatosporales</taxon>
        <taxon>Streptomycetaceae</taxon>
        <taxon>Streptomyces</taxon>
    </lineage>
</organism>
<feature type="compositionally biased region" description="Basic and acidic residues" evidence="1">
    <location>
        <begin position="1"/>
        <end position="13"/>
    </location>
</feature>